<reference evidence="1 2" key="1">
    <citation type="journal article" date="2024" name="Nat. Commun.">
        <title>Phylogenomics reveals the evolutionary origins of lichenization in chlorophyte algae.</title>
        <authorList>
            <person name="Puginier C."/>
            <person name="Libourel C."/>
            <person name="Otte J."/>
            <person name="Skaloud P."/>
            <person name="Haon M."/>
            <person name="Grisel S."/>
            <person name="Petersen M."/>
            <person name="Berrin J.G."/>
            <person name="Delaux P.M."/>
            <person name="Dal Grande F."/>
            <person name="Keller J."/>
        </authorList>
    </citation>
    <scope>NUCLEOTIDE SEQUENCE [LARGE SCALE GENOMIC DNA]</scope>
    <source>
        <strain evidence="1 2">SAG 2036</strain>
    </source>
</reference>
<proteinExistence type="predicted"/>
<dbReference type="EMBL" id="JALJOQ010000036">
    <property type="protein sequence ID" value="KAK9806591.1"/>
    <property type="molecule type" value="Genomic_DNA"/>
</dbReference>
<name>A0AAW1P6F5_9CHLO</name>
<sequence>MENEVISRRNKEVALQTHKLAQSISRKEVRQANKKDVERARDALGQEQAKEAERQFEEALKVLQHVNERCPEAAAIIRRMLTADAAGGQNSRPGVPSTWLIEGAWAVQHALTGPPISSAGGLVDSAAARGSCISSYQET</sequence>
<evidence type="ECO:0000313" key="2">
    <source>
        <dbReference type="Proteomes" id="UP001465755"/>
    </source>
</evidence>
<protein>
    <submittedName>
        <fullName evidence="1">Uncharacterized protein</fullName>
    </submittedName>
</protein>
<gene>
    <name evidence="1" type="ORF">WJX73_005649</name>
</gene>
<keyword evidence="2" id="KW-1185">Reference proteome</keyword>
<accession>A0AAW1P6F5</accession>
<dbReference type="Proteomes" id="UP001465755">
    <property type="component" value="Unassembled WGS sequence"/>
</dbReference>
<organism evidence="1 2">
    <name type="scientific">Symbiochloris irregularis</name>
    <dbReference type="NCBI Taxonomy" id="706552"/>
    <lineage>
        <taxon>Eukaryota</taxon>
        <taxon>Viridiplantae</taxon>
        <taxon>Chlorophyta</taxon>
        <taxon>core chlorophytes</taxon>
        <taxon>Trebouxiophyceae</taxon>
        <taxon>Trebouxiales</taxon>
        <taxon>Trebouxiaceae</taxon>
        <taxon>Symbiochloris</taxon>
    </lineage>
</organism>
<comment type="caution">
    <text evidence="1">The sequence shown here is derived from an EMBL/GenBank/DDBJ whole genome shotgun (WGS) entry which is preliminary data.</text>
</comment>
<dbReference type="AlphaFoldDB" id="A0AAW1P6F5"/>
<evidence type="ECO:0000313" key="1">
    <source>
        <dbReference type="EMBL" id="KAK9806591.1"/>
    </source>
</evidence>